<gene>
    <name evidence="9" type="ORF">SIN8267_02182</name>
</gene>
<dbReference type="InterPro" id="IPR002403">
    <property type="entry name" value="Cyt_P450_E_grp-IV"/>
</dbReference>
<dbReference type="EMBL" id="CAKLPX010000002">
    <property type="protein sequence ID" value="CAH0992067.1"/>
    <property type="molecule type" value="Genomic_DNA"/>
</dbReference>
<evidence type="ECO:0000256" key="2">
    <source>
        <dbReference type="ARBA" id="ARBA00010617"/>
    </source>
</evidence>
<accession>A0ABN8EL06</accession>
<evidence type="ECO:0000256" key="6">
    <source>
        <dbReference type="ARBA" id="ARBA00023004"/>
    </source>
</evidence>
<keyword evidence="7 8" id="KW-0503">Monooxygenase</keyword>
<dbReference type="PRINTS" id="PR00385">
    <property type="entry name" value="P450"/>
</dbReference>
<dbReference type="InterPro" id="IPR017972">
    <property type="entry name" value="Cyt_P450_CS"/>
</dbReference>
<proteinExistence type="inferred from homology"/>
<protein>
    <submittedName>
        <fullName evidence="9">Cytochrome P450 136</fullName>
        <ecNumber evidence="9">1.14.-.-</ecNumber>
    </submittedName>
</protein>
<reference evidence="9" key="1">
    <citation type="submission" date="2021-12" db="EMBL/GenBank/DDBJ databases">
        <authorList>
            <person name="Rodrigo-Torres L."/>
            <person name="Arahal R. D."/>
            <person name="Lucena T."/>
        </authorList>
    </citation>
    <scope>NUCLEOTIDE SEQUENCE</scope>
    <source>
        <strain evidence="9">CECT 8267</strain>
    </source>
</reference>
<evidence type="ECO:0000256" key="3">
    <source>
        <dbReference type="ARBA" id="ARBA00022617"/>
    </source>
</evidence>
<dbReference type="SUPFAM" id="SSF48264">
    <property type="entry name" value="Cytochrome P450"/>
    <property type="match status" value="1"/>
</dbReference>
<evidence type="ECO:0000313" key="9">
    <source>
        <dbReference type="EMBL" id="CAH0992067.1"/>
    </source>
</evidence>
<sequence>MLRRIIIKTLWVVRTVTTDYKQRPDCNNLSHIPGAKGLPILGNTLDVIKDLEGFIQQLHRDHGKVSRIKLLNQHGLMVSGADNHQRIFLDREKNFSSQKGLEQSIGQFYSGCIQMTDFDEHKFLRRMMQTAFKSAAMKNYQAMVNPVVAQHLATWSQQPEVDIFPAVKSTLLAIGAKVFIGEEDPAEIERINTAFLNINIGLMGLIRKDLPGTKYRKGKRGQQYLQQYFLGQIAQRRQGDQQDMFSFMCREKDDDGNYFPNEMIIAQASFILFAAHDTTTSLLNHLLYYTALHPEWQQRLRSECESIGRGAGETLGYDDLPLMPVMDRVINEVLRMRPSVSLTPRRTINACEIDGHQVPADTMIFTSPIFNHYDPEFWSEPNTFDPDRFSEERAEHKRHSFSYLPFGGGAHKCIGMHFAVMLTKCFMQQLLTDNSYALSADFNNQFEWVPMPKPKGLKIHCHRTH</sequence>
<name>A0ABN8EL06_9GAMM</name>
<comment type="cofactor">
    <cofactor evidence="1">
        <name>heme</name>
        <dbReference type="ChEBI" id="CHEBI:30413"/>
    </cofactor>
</comment>
<dbReference type="EC" id="1.14.-.-" evidence="9"/>
<dbReference type="Gene3D" id="1.10.630.10">
    <property type="entry name" value="Cytochrome P450"/>
    <property type="match status" value="1"/>
</dbReference>
<comment type="similarity">
    <text evidence="2 8">Belongs to the cytochrome P450 family.</text>
</comment>
<dbReference type="PANTHER" id="PTHR24286:SF24">
    <property type="entry name" value="LANOSTEROL 14-ALPHA DEMETHYLASE"/>
    <property type="match status" value="1"/>
</dbReference>
<evidence type="ECO:0000256" key="7">
    <source>
        <dbReference type="ARBA" id="ARBA00023033"/>
    </source>
</evidence>
<evidence type="ECO:0000256" key="8">
    <source>
        <dbReference type="RuleBase" id="RU000461"/>
    </source>
</evidence>
<dbReference type="InterPro" id="IPR036396">
    <property type="entry name" value="Cyt_P450_sf"/>
</dbReference>
<organism evidence="9 10">
    <name type="scientific">Sinobacterium norvegicum</name>
    <dbReference type="NCBI Taxonomy" id="1641715"/>
    <lineage>
        <taxon>Bacteria</taxon>
        <taxon>Pseudomonadati</taxon>
        <taxon>Pseudomonadota</taxon>
        <taxon>Gammaproteobacteria</taxon>
        <taxon>Cellvibrionales</taxon>
        <taxon>Spongiibacteraceae</taxon>
        <taxon>Sinobacterium</taxon>
    </lineage>
</organism>
<comment type="caution">
    <text evidence="9">The sequence shown here is derived from an EMBL/GenBank/DDBJ whole genome shotgun (WGS) entry which is preliminary data.</text>
</comment>
<keyword evidence="6 8" id="KW-0408">Iron</keyword>
<dbReference type="InterPro" id="IPR001128">
    <property type="entry name" value="Cyt_P450"/>
</dbReference>
<evidence type="ECO:0000313" key="10">
    <source>
        <dbReference type="Proteomes" id="UP000838100"/>
    </source>
</evidence>
<dbReference type="Pfam" id="PF00067">
    <property type="entry name" value="p450"/>
    <property type="match status" value="1"/>
</dbReference>
<keyword evidence="5 8" id="KW-0560">Oxidoreductase</keyword>
<dbReference type="PRINTS" id="PR00465">
    <property type="entry name" value="EP450IV"/>
</dbReference>
<keyword evidence="4 8" id="KW-0479">Metal-binding</keyword>
<dbReference type="PANTHER" id="PTHR24286">
    <property type="entry name" value="CYTOCHROME P450 26"/>
    <property type="match status" value="1"/>
</dbReference>
<dbReference type="Proteomes" id="UP000838100">
    <property type="component" value="Unassembled WGS sequence"/>
</dbReference>
<dbReference type="PROSITE" id="PS00086">
    <property type="entry name" value="CYTOCHROME_P450"/>
    <property type="match status" value="1"/>
</dbReference>
<evidence type="ECO:0000256" key="1">
    <source>
        <dbReference type="ARBA" id="ARBA00001971"/>
    </source>
</evidence>
<evidence type="ECO:0000256" key="4">
    <source>
        <dbReference type="ARBA" id="ARBA00022723"/>
    </source>
</evidence>
<evidence type="ECO:0000256" key="5">
    <source>
        <dbReference type="ARBA" id="ARBA00023002"/>
    </source>
</evidence>
<keyword evidence="10" id="KW-1185">Reference proteome</keyword>
<dbReference type="GO" id="GO:0016491">
    <property type="term" value="F:oxidoreductase activity"/>
    <property type="evidence" value="ECO:0007669"/>
    <property type="project" value="UniProtKB-KW"/>
</dbReference>
<keyword evidence="3 8" id="KW-0349">Heme</keyword>